<comment type="caution">
    <text evidence="1">The sequence shown here is derived from an EMBL/GenBank/DDBJ whole genome shotgun (WGS) entry which is preliminary data.</text>
</comment>
<name>A0A498JQK5_MALDO</name>
<dbReference type="AlphaFoldDB" id="A0A498JQK5"/>
<protein>
    <submittedName>
        <fullName evidence="1">Uncharacterized protein</fullName>
    </submittedName>
</protein>
<sequence length="59" mass="6630">MLGDNPKHRRLHVTINANALESDGKSKPEGGSMHLRKSFHKWLADLLKSHPEVSPILSF</sequence>
<evidence type="ECO:0000313" key="1">
    <source>
        <dbReference type="EMBL" id="RXH98229.1"/>
    </source>
</evidence>
<gene>
    <name evidence="1" type="ORF">DVH24_010554</name>
</gene>
<organism evidence="1 2">
    <name type="scientific">Malus domestica</name>
    <name type="common">Apple</name>
    <name type="synonym">Pyrus malus</name>
    <dbReference type="NCBI Taxonomy" id="3750"/>
    <lineage>
        <taxon>Eukaryota</taxon>
        <taxon>Viridiplantae</taxon>
        <taxon>Streptophyta</taxon>
        <taxon>Embryophyta</taxon>
        <taxon>Tracheophyta</taxon>
        <taxon>Spermatophyta</taxon>
        <taxon>Magnoliopsida</taxon>
        <taxon>eudicotyledons</taxon>
        <taxon>Gunneridae</taxon>
        <taxon>Pentapetalae</taxon>
        <taxon>rosids</taxon>
        <taxon>fabids</taxon>
        <taxon>Rosales</taxon>
        <taxon>Rosaceae</taxon>
        <taxon>Amygdaloideae</taxon>
        <taxon>Maleae</taxon>
        <taxon>Malus</taxon>
    </lineage>
</organism>
<accession>A0A498JQK5</accession>
<evidence type="ECO:0000313" key="2">
    <source>
        <dbReference type="Proteomes" id="UP000290289"/>
    </source>
</evidence>
<keyword evidence="2" id="KW-1185">Reference proteome</keyword>
<proteinExistence type="predicted"/>
<reference evidence="1 2" key="1">
    <citation type="submission" date="2018-10" db="EMBL/GenBank/DDBJ databases">
        <title>A high-quality apple genome assembly.</title>
        <authorList>
            <person name="Hu J."/>
        </authorList>
    </citation>
    <scope>NUCLEOTIDE SEQUENCE [LARGE SCALE GENOMIC DNA]</scope>
    <source>
        <strain evidence="2">cv. HFTH1</strain>
        <tissue evidence="1">Young leaf</tissue>
    </source>
</reference>
<dbReference type="Proteomes" id="UP000290289">
    <property type="component" value="Chromosome 5"/>
</dbReference>
<dbReference type="EMBL" id="RDQH01000331">
    <property type="protein sequence ID" value="RXH98229.1"/>
    <property type="molecule type" value="Genomic_DNA"/>
</dbReference>